<name>A0A5K3G3L4_MESCO</name>
<proteinExistence type="predicted"/>
<reference evidence="1" key="1">
    <citation type="submission" date="2019-11" db="UniProtKB">
        <authorList>
            <consortium name="WormBaseParasite"/>
        </authorList>
    </citation>
    <scope>IDENTIFICATION</scope>
</reference>
<dbReference type="WBParaSite" id="MCU_012702-RA">
    <property type="protein sequence ID" value="MCU_012702-RA"/>
    <property type="gene ID" value="MCU_012702"/>
</dbReference>
<organism evidence="1">
    <name type="scientific">Mesocestoides corti</name>
    <name type="common">Flatworm</name>
    <dbReference type="NCBI Taxonomy" id="53468"/>
    <lineage>
        <taxon>Eukaryota</taxon>
        <taxon>Metazoa</taxon>
        <taxon>Spiralia</taxon>
        <taxon>Lophotrochozoa</taxon>
        <taxon>Platyhelminthes</taxon>
        <taxon>Cestoda</taxon>
        <taxon>Eucestoda</taxon>
        <taxon>Cyclophyllidea</taxon>
        <taxon>Mesocestoididae</taxon>
        <taxon>Mesocestoides</taxon>
    </lineage>
</organism>
<sequence>MKKKNATEQALLTIYKPEQKVRYGQSQSSALATPLIILHLSNVSFVGCLSSPHTIGTQTEDWLRPARFNMSALQYVATSHTSGAFHPSPRCWLCCSFYAAPQSCISLVGCLSSSHAIRTQRDTGLAEASVQ</sequence>
<accession>A0A5K3G3L4</accession>
<protein>
    <submittedName>
        <fullName evidence="1">Uncharacterized protein</fullName>
    </submittedName>
</protein>
<dbReference type="AlphaFoldDB" id="A0A5K3G3L4"/>
<evidence type="ECO:0000313" key="1">
    <source>
        <dbReference type="WBParaSite" id="MCU_012702-RA"/>
    </source>
</evidence>